<dbReference type="Gene3D" id="2.40.420.20">
    <property type="match status" value="1"/>
</dbReference>
<dbReference type="Proteomes" id="UP001290861">
    <property type="component" value="Unassembled WGS sequence"/>
</dbReference>
<name>A0ABU5MYL5_9BACT</name>
<evidence type="ECO:0000256" key="1">
    <source>
        <dbReference type="ARBA" id="ARBA00004196"/>
    </source>
</evidence>
<dbReference type="PANTHER" id="PTHR32347">
    <property type="entry name" value="EFFLUX SYSTEM COMPONENT YKNX-RELATED"/>
    <property type="match status" value="1"/>
</dbReference>
<evidence type="ECO:0000256" key="2">
    <source>
        <dbReference type="ARBA" id="ARBA00023054"/>
    </source>
</evidence>
<evidence type="ECO:0000313" key="6">
    <source>
        <dbReference type="EMBL" id="MDZ8119268.1"/>
    </source>
</evidence>
<organism evidence="6 7">
    <name type="scientific">Pontiella agarivorans</name>
    <dbReference type="NCBI Taxonomy" id="3038953"/>
    <lineage>
        <taxon>Bacteria</taxon>
        <taxon>Pseudomonadati</taxon>
        <taxon>Kiritimatiellota</taxon>
        <taxon>Kiritimatiellia</taxon>
        <taxon>Kiritimatiellales</taxon>
        <taxon>Pontiellaceae</taxon>
        <taxon>Pontiella</taxon>
    </lineage>
</organism>
<accession>A0ABU5MYL5</accession>
<dbReference type="Gene3D" id="2.40.30.170">
    <property type="match status" value="1"/>
</dbReference>
<dbReference type="Pfam" id="PF25954">
    <property type="entry name" value="Beta-barrel_RND_2"/>
    <property type="match status" value="1"/>
</dbReference>
<dbReference type="PANTHER" id="PTHR32347:SF23">
    <property type="entry name" value="BLL5650 PROTEIN"/>
    <property type="match status" value="1"/>
</dbReference>
<evidence type="ECO:0000313" key="7">
    <source>
        <dbReference type="Proteomes" id="UP001290861"/>
    </source>
</evidence>
<dbReference type="Gene3D" id="2.40.50.100">
    <property type="match status" value="1"/>
</dbReference>
<comment type="caution">
    <text evidence="6">The sequence shown here is derived from an EMBL/GenBank/DDBJ whole genome shotgun (WGS) entry which is preliminary data.</text>
</comment>
<keyword evidence="4" id="KW-1133">Transmembrane helix</keyword>
<feature type="domain" description="CusB-like beta-barrel" evidence="5">
    <location>
        <begin position="303"/>
        <end position="374"/>
    </location>
</feature>
<dbReference type="InterPro" id="IPR050465">
    <property type="entry name" value="UPF0194_transport"/>
</dbReference>
<dbReference type="EMBL" id="JARVCO010000010">
    <property type="protein sequence ID" value="MDZ8119268.1"/>
    <property type="molecule type" value="Genomic_DNA"/>
</dbReference>
<dbReference type="RefSeq" id="WP_322609052.1">
    <property type="nucleotide sequence ID" value="NZ_JARVCO010000010.1"/>
</dbReference>
<keyword evidence="7" id="KW-1185">Reference proteome</keyword>
<dbReference type="InterPro" id="IPR058792">
    <property type="entry name" value="Beta-barrel_RND_2"/>
</dbReference>
<proteinExistence type="predicted"/>
<comment type="subcellular location">
    <subcellularLocation>
        <location evidence="1">Cell envelope</location>
    </subcellularLocation>
</comment>
<gene>
    <name evidence="6" type="ORF">P9H32_11595</name>
</gene>
<dbReference type="SUPFAM" id="SSF111369">
    <property type="entry name" value="HlyD-like secretion proteins"/>
    <property type="match status" value="2"/>
</dbReference>
<evidence type="ECO:0000256" key="4">
    <source>
        <dbReference type="SAM" id="Phobius"/>
    </source>
</evidence>
<protein>
    <submittedName>
        <fullName evidence="6">Efflux RND transporter periplasmic adaptor subunit</fullName>
    </submittedName>
</protein>
<evidence type="ECO:0000259" key="5">
    <source>
        <dbReference type="Pfam" id="PF25954"/>
    </source>
</evidence>
<reference evidence="6 7" key="1">
    <citation type="journal article" date="2024" name="Appl. Environ. Microbiol.">
        <title>Pontiella agarivorans sp. nov., a novel marine anaerobic bacterium capable of degrading macroalgal polysaccharides and fixing nitrogen.</title>
        <authorList>
            <person name="Liu N."/>
            <person name="Kivenson V."/>
            <person name="Peng X."/>
            <person name="Cui Z."/>
            <person name="Lankiewicz T.S."/>
            <person name="Gosselin K.M."/>
            <person name="English C.J."/>
            <person name="Blair E.M."/>
            <person name="O'Malley M.A."/>
            <person name="Valentine D.L."/>
        </authorList>
    </citation>
    <scope>NUCLEOTIDE SEQUENCE [LARGE SCALE GENOMIC DNA]</scope>
    <source>
        <strain evidence="6 7">NLcol2</strain>
    </source>
</reference>
<sequence>MEHDLSKTMAEFPSAGKKQTHGERFRPLLLAAVLLAAMVLLLGIIFRAQLTPAVPVETARVMLLEQEEGGTQVSVSGTPQLLFQASGWVEPDPWHESIAVKTDGYVEEVFVREGDAVTNGQMLARLDPADHQLALAEADANVRKQEAVLNSKKSIADAELKQVEAARFKVEAAVARLTRERDTSERYANSSPGVISHADRVSAEQAVVEFEAEEKAARAGLTALEARAVAAEAEIKVAAAALASAKEQRAMARLALDRTVVRSTMDGIILQRFVKPGDKRVVMSDDPHSAHIAEVYNPEKLQVRVDVPLSEAGKLQVGQPAKITTAMLPGRTFEGRVISITGQADLQRNTLQAKVAISEPDPRMRPDVLCRVEFYGVPVSGVSGAVSASGYSLWIPQSALQSDAAEQPVWVVDPLNGVAEQRMVKLTGAVKEGFRGVSTGVRANEKVIVQAEGKLAEGVRVKEISK</sequence>
<feature type="coiled-coil region" evidence="3">
    <location>
        <begin position="221"/>
        <end position="248"/>
    </location>
</feature>
<feature type="transmembrane region" description="Helical" evidence="4">
    <location>
        <begin position="27"/>
        <end position="46"/>
    </location>
</feature>
<keyword evidence="2 3" id="KW-0175">Coiled coil</keyword>
<keyword evidence="4" id="KW-0472">Membrane</keyword>
<keyword evidence="4" id="KW-0812">Transmembrane</keyword>
<evidence type="ECO:0000256" key="3">
    <source>
        <dbReference type="SAM" id="Coils"/>
    </source>
</evidence>